<keyword evidence="4" id="KW-1185">Reference proteome</keyword>
<organism evidence="3 4">
    <name type="scientific">Basidiobolus meristosporus CBS 931.73</name>
    <dbReference type="NCBI Taxonomy" id="1314790"/>
    <lineage>
        <taxon>Eukaryota</taxon>
        <taxon>Fungi</taxon>
        <taxon>Fungi incertae sedis</taxon>
        <taxon>Zoopagomycota</taxon>
        <taxon>Entomophthoromycotina</taxon>
        <taxon>Basidiobolomycetes</taxon>
        <taxon>Basidiobolales</taxon>
        <taxon>Basidiobolaceae</taxon>
        <taxon>Basidiobolus</taxon>
    </lineage>
</organism>
<evidence type="ECO:0000313" key="4">
    <source>
        <dbReference type="Proteomes" id="UP000193498"/>
    </source>
</evidence>
<dbReference type="Proteomes" id="UP000193498">
    <property type="component" value="Unassembled WGS sequence"/>
</dbReference>
<feature type="chain" id="PRO_5012033590" description="Carbohydrate-binding module family 19 domain-containing protein" evidence="2">
    <location>
        <begin position="23"/>
        <end position="162"/>
    </location>
</feature>
<protein>
    <recommendedName>
        <fullName evidence="5">Carbohydrate-binding module family 19 domain-containing protein</fullName>
    </recommendedName>
</protein>
<keyword evidence="2" id="KW-0732">Signal</keyword>
<gene>
    <name evidence="3" type="ORF">K493DRAFT_351233</name>
</gene>
<reference evidence="3 4" key="1">
    <citation type="submission" date="2016-07" db="EMBL/GenBank/DDBJ databases">
        <title>Pervasive Adenine N6-methylation of Active Genes in Fungi.</title>
        <authorList>
            <consortium name="DOE Joint Genome Institute"/>
            <person name="Mondo S.J."/>
            <person name="Dannebaum R.O."/>
            <person name="Kuo R.C."/>
            <person name="Labutti K."/>
            <person name="Haridas S."/>
            <person name="Kuo A."/>
            <person name="Salamov A."/>
            <person name="Ahrendt S.R."/>
            <person name="Lipzen A."/>
            <person name="Sullivan W."/>
            <person name="Andreopoulos W.B."/>
            <person name="Clum A."/>
            <person name="Lindquist E."/>
            <person name="Daum C."/>
            <person name="Ramamoorthy G.K."/>
            <person name="Gryganskyi A."/>
            <person name="Culley D."/>
            <person name="Magnuson J.K."/>
            <person name="James T.Y."/>
            <person name="O'Malley M.A."/>
            <person name="Stajich J.E."/>
            <person name="Spatafora J.W."/>
            <person name="Visel A."/>
            <person name="Grigoriev I.V."/>
        </authorList>
    </citation>
    <scope>NUCLEOTIDE SEQUENCE [LARGE SCALE GENOMIC DNA]</scope>
    <source>
        <strain evidence="3 4">CBS 931.73</strain>
    </source>
</reference>
<dbReference type="InParanoid" id="A0A1Y1YCX4"/>
<evidence type="ECO:0008006" key="5">
    <source>
        <dbReference type="Google" id="ProtNLM"/>
    </source>
</evidence>
<feature type="region of interest" description="Disordered" evidence="1">
    <location>
        <begin position="37"/>
        <end position="103"/>
    </location>
</feature>
<name>A0A1Y1YCX4_9FUNG</name>
<evidence type="ECO:0000256" key="1">
    <source>
        <dbReference type="SAM" id="MobiDB-lite"/>
    </source>
</evidence>
<feature type="compositionally biased region" description="Polar residues" evidence="1">
    <location>
        <begin position="82"/>
        <end position="96"/>
    </location>
</feature>
<evidence type="ECO:0000313" key="3">
    <source>
        <dbReference type="EMBL" id="ORX95842.1"/>
    </source>
</evidence>
<sequence>MKFQSSTTLFGLLALFAVQAIAQDSSAVESVALPTVTDVASAEPSSAPSADLGAPSDKPSSVAPTSSIASPTATGTPIPGPNESTVVPNPSGSRSSVAPIPTEGTGECQDGYYQCTGDSSPEFQWCVFGKWTQNSCAQGTICKPTEGNGIACDWPSSGNSSE</sequence>
<dbReference type="AlphaFoldDB" id="A0A1Y1YCX4"/>
<feature type="compositionally biased region" description="Low complexity" evidence="1">
    <location>
        <begin position="40"/>
        <end position="50"/>
    </location>
</feature>
<evidence type="ECO:0000256" key="2">
    <source>
        <dbReference type="SAM" id="SignalP"/>
    </source>
</evidence>
<dbReference type="EMBL" id="MCFE01000166">
    <property type="protein sequence ID" value="ORX95842.1"/>
    <property type="molecule type" value="Genomic_DNA"/>
</dbReference>
<comment type="caution">
    <text evidence="3">The sequence shown here is derived from an EMBL/GenBank/DDBJ whole genome shotgun (WGS) entry which is preliminary data.</text>
</comment>
<feature type="signal peptide" evidence="2">
    <location>
        <begin position="1"/>
        <end position="22"/>
    </location>
</feature>
<feature type="compositionally biased region" description="Polar residues" evidence="1">
    <location>
        <begin position="58"/>
        <end position="75"/>
    </location>
</feature>
<accession>A0A1Y1YCX4</accession>
<proteinExistence type="predicted"/>
<dbReference type="OrthoDB" id="5540160at2759"/>